<evidence type="ECO:0000313" key="13">
    <source>
        <dbReference type="EMBL" id="CAF4646821.1"/>
    </source>
</evidence>
<organism evidence="10 15">
    <name type="scientific">Rotaria socialis</name>
    <dbReference type="NCBI Taxonomy" id="392032"/>
    <lineage>
        <taxon>Eukaryota</taxon>
        <taxon>Metazoa</taxon>
        <taxon>Spiralia</taxon>
        <taxon>Gnathifera</taxon>
        <taxon>Rotifera</taxon>
        <taxon>Eurotatoria</taxon>
        <taxon>Bdelloidea</taxon>
        <taxon>Philodinida</taxon>
        <taxon>Philodinidae</taxon>
        <taxon>Rotaria</taxon>
    </lineage>
</organism>
<dbReference type="EMBL" id="CAJNYT010001686">
    <property type="protein sequence ID" value="CAF3424158.1"/>
    <property type="molecule type" value="Genomic_DNA"/>
</dbReference>
<dbReference type="InterPro" id="IPR010977">
    <property type="entry name" value="Aromatic_deC"/>
</dbReference>
<keyword evidence="5 7" id="KW-0456">Lyase</keyword>
<comment type="caution">
    <text evidence="10">The sequence shown here is derived from an EMBL/GenBank/DDBJ whole genome shotgun (WGS) entry which is preliminary data.</text>
</comment>
<comment type="cofactor">
    <cofactor evidence="1 6 7">
        <name>pyridoxal 5'-phosphate</name>
        <dbReference type="ChEBI" id="CHEBI:597326"/>
    </cofactor>
</comment>
<dbReference type="Gene3D" id="1.20.1340.10">
    <property type="entry name" value="dopa decarboxylase, N-terminal domain"/>
    <property type="match status" value="1"/>
</dbReference>
<evidence type="ECO:0000256" key="8">
    <source>
        <dbReference type="SAM" id="MobiDB-lite"/>
    </source>
</evidence>
<dbReference type="Proteomes" id="UP000663833">
    <property type="component" value="Unassembled WGS sequence"/>
</dbReference>
<evidence type="ECO:0000256" key="2">
    <source>
        <dbReference type="ARBA" id="ARBA00009533"/>
    </source>
</evidence>
<dbReference type="Pfam" id="PF00282">
    <property type="entry name" value="Pyridoxal_deC"/>
    <property type="match status" value="1"/>
</dbReference>
<proteinExistence type="inferred from homology"/>
<dbReference type="InterPro" id="IPR015421">
    <property type="entry name" value="PyrdxlP-dep_Trfase_major"/>
</dbReference>
<dbReference type="GO" id="GO:0016831">
    <property type="term" value="F:carboxy-lyase activity"/>
    <property type="evidence" value="ECO:0007669"/>
    <property type="project" value="UniProtKB-KW"/>
</dbReference>
<dbReference type="InterPro" id="IPR015422">
    <property type="entry name" value="PyrdxlP-dep_Trfase_small"/>
</dbReference>
<dbReference type="GO" id="GO:0030170">
    <property type="term" value="F:pyridoxal phosphate binding"/>
    <property type="evidence" value="ECO:0007669"/>
    <property type="project" value="InterPro"/>
</dbReference>
<dbReference type="GO" id="GO:0006520">
    <property type="term" value="P:amino acid metabolic process"/>
    <property type="evidence" value="ECO:0007669"/>
    <property type="project" value="InterPro"/>
</dbReference>
<reference evidence="10" key="1">
    <citation type="submission" date="2021-02" db="EMBL/GenBank/DDBJ databases">
        <authorList>
            <person name="Nowell W R."/>
        </authorList>
    </citation>
    <scope>NUCLEOTIDE SEQUENCE</scope>
</reference>
<protein>
    <submittedName>
        <fullName evidence="10">Uncharacterized protein</fullName>
    </submittedName>
</protein>
<dbReference type="PRINTS" id="PR00800">
    <property type="entry name" value="YHDCRBOXLASE"/>
</dbReference>
<dbReference type="InterPro" id="IPR002129">
    <property type="entry name" value="PyrdxlP-dep_de-COase"/>
</dbReference>
<dbReference type="EMBL" id="CAJOBO010006124">
    <property type="protein sequence ID" value="CAF4556678.1"/>
    <property type="molecule type" value="Genomic_DNA"/>
</dbReference>
<evidence type="ECO:0000256" key="7">
    <source>
        <dbReference type="RuleBase" id="RU000382"/>
    </source>
</evidence>
<dbReference type="InterPro" id="IPR021115">
    <property type="entry name" value="Pyridoxal-P_BS"/>
</dbReference>
<keyword evidence="3" id="KW-0210">Decarboxylase</keyword>
<feature type="modified residue" description="N6-(pyridoxal phosphate)lysine" evidence="6">
    <location>
        <position position="337"/>
    </location>
</feature>
<dbReference type="Proteomes" id="UP000663872">
    <property type="component" value="Unassembled WGS sequence"/>
</dbReference>
<keyword evidence="4 6" id="KW-0663">Pyridoxal phosphate</keyword>
<dbReference type="Proteomes" id="UP000663862">
    <property type="component" value="Unassembled WGS sequence"/>
</dbReference>
<evidence type="ECO:0000256" key="6">
    <source>
        <dbReference type="PIRSR" id="PIRSR602129-50"/>
    </source>
</evidence>
<evidence type="ECO:0000313" key="11">
    <source>
        <dbReference type="EMBL" id="CAF3616544.1"/>
    </source>
</evidence>
<dbReference type="PANTHER" id="PTHR11999">
    <property type="entry name" value="GROUP II PYRIDOXAL-5-PHOSPHATE DECARBOXYLASE"/>
    <property type="match status" value="1"/>
</dbReference>
<name>A0A818C005_9BILA</name>
<dbReference type="InterPro" id="IPR015424">
    <property type="entry name" value="PyrdxlP-dep_Trfase"/>
</dbReference>
<feature type="region of interest" description="Disordered" evidence="8">
    <location>
        <begin position="1"/>
        <end position="24"/>
    </location>
</feature>
<evidence type="ECO:0000256" key="1">
    <source>
        <dbReference type="ARBA" id="ARBA00001933"/>
    </source>
</evidence>
<evidence type="ECO:0000313" key="12">
    <source>
        <dbReference type="EMBL" id="CAF4556678.1"/>
    </source>
</evidence>
<sequence length="518" mass="57969">MEETSKQISETKSANINDQEKPDIAIHDGKCQAKVSSLSFDPENWSAFRSLAYNMVDQSISFIQQIRHRPVYRDVPIPQDVSDSINEPLPEKPQGLEKVCEDFTKLILPYSGGNVHPRFWGWAAGNGTPGTVIAHLMTATMNSNAVGGAQSSTLVEHQVLNWCRQIFNFPDTSSALIVTGTSMATIVALTVARNHAVGNNRDVRLNGIIGGPRLVGYASSETHFCVSKAFELLGLGRSALRLIPTDPNYCINLDQLEKAISEDLKLGNVPFCVIGNAGTVNTGSIDDLFALKEFALKYKLWFHVDGAFGALAILDSEMKPRLNGIEHADSLAFDFHKWLHVPFDAGCLLIRNRILQLETFSSNHSYLTARDISEDDHSYYKFGLELSRGFRALDIWFTLKEHGIQRLGQKIHENCQQAQYLVSLLSHYSWIRINTPVTLNIVCFRLEPDNLVDEKNIDELNYNVVSDIQQSGIAVPSTATLNGRLYIRCCFINHRTVDEDFNLFVNELIQTTQKHLSL</sequence>
<dbReference type="Proteomes" id="UP000663848">
    <property type="component" value="Unassembled WGS sequence"/>
</dbReference>
<dbReference type="EMBL" id="CAJOBQ010004929">
    <property type="protein sequence ID" value="CAF4646821.1"/>
    <property type="molecule type" value="Genomic_DNA"/>
</dbReference>
<feature type="compositionally biased region" description="Polar residues" evidence="8">
    <location>
        <begin position="1"/>
        <end position="17"/>
    </location>
</feature>
<dbReference type="EMBL" id="CAJNYU010002983">
    <property type="protein sequence ID" value="CAF3616544.1"/>
    <property type="molecule type" value="Genomic_DNA"/>
</dbReference>
<dbReference type="AlphaFoldDB" id="A0A818C005"/>
<dbReference type="EMBL" id="CAJOBR010007169">
    <property type="protein sequence ID" value="CAF4858156.1"/>
    <property type="molecule type" value="Genomic_DNA"/>
</dbReference>
<evidence type="ECO:0000313" key="9">
    <source>
        <dbReference type="EMBL" id="CAF3309717.1"/>
    </source>
</evidence>
<dbReference type="Gene3D" id="3.40.640.10">
    <property type="entry name" value="Type I PLP-dependent aspartate aminotransferase-like (Major domain)"/>
    <property type="match status" value="1"/>
</dbReference>
<accession>A0A818C005</accession>
<evidence type="ECO:0000256" key="5">
    <source>
        <dbReference type="ARBA" id="ARBA00023239"/>
    </source>
</evidence>
<evidence type="ECO:0000313" key="15">
    <source>
        <dbReference type="Proteomes" id="UP000663872"/>
    </source>
</evidence>
<dbReference type="PANTHER" id="PTHR11999:SF70">
    <property type="entry name" value="MIP05841P"/>
    <property type="match status" value="1"/>
</dbReference>
<dbReference type="PROSITE" id="PS00392">
    <property type="entry name" value="DDC_GAD_HDC_YDC"/>
    <property type="match status" value="1"/>
</dbReference>
<evidence type="ECO:0000313" key="14">
    <source>
        <dbReference type="EMBL" id="CAF4858156.1"/>
    </source>
</evidence>
<comment type="similarity">
    <text evidence="2 7">Belongs to the group II decarboxylase family.</text>
</comment>
<dbReference type="GO" id="GO:0019752">
    <property type="term" value="P:carboxylic acid metabolic process"/>
    <property type="evidence" value="ECO:0007669"/>
    <property type="project" value="InterPro"/>
</dbReference>
<evidence type="ECO:0000313" key="10">
    <source>
        <dbReference type="EMBL" id="CAF3424158.1"/>
    </source>
</evidence>
<dbReference type="EMBL" id="CAJNYD010000998">
    <property type="protein sequence ID" value="CAF3309717.1"/>
    <property type="molecule type" value="Genomic_DNA"/>
</dbReference>
<evidence type="ECO:0000256" key="3">
    <source>
        <dbReference type="ARBA" id="ARBA00022793"/>
    </source>
</evidence>
<evidence type="ECO:0000256" key="4">
    <source>
        <dbReference type="ARBA" id="ARBA00022898"/>
    </source>
</evidence>
<dbReference type="Gene3D" id="3.90.1150.10">
    <property type="entry name" value="Aspartate Aminotransferase, domain 1"/>
    <property type="match status" value="1"/>
</dbReference>
<gene>
    <name evidence="11" type="ORF">FME351_LOCUS22710</name>
    <name evidence="10" type="ORF">GRG538_LOCUS12044</name>
    <name evidence="12" type="ORF">HFQ381_LOCUS31201</name>
    <name evidence="9" type="ORF">LUA448_LOCUS8861</name>
    <name evidence="14" type="ORF">QYT958_LOCUS27702</name>
    <name evidence="13" type="ORF">TSG867_LOCUS30533</name>
</gene>
<dbReference type="Proteomes" id="UP000663869">
    <property type="component" value="Unassembled WGS sequence"/>
</dbReference>
<dbReference type="Proteomes" id="UP000663851">
    <property type="component" value="Unassembled WGS sequence"/>
</dbReference>
<dbReference type="SUPFAM" id="SSF53383">
    <property type="entry name" value="PLP-dependent transferases"/>
    <property type="match status" value="1"/>
</dbReference>